<keyword evidence="2" id="KW-1185">Reference proteome</keyword>
<protein>
    <submittedName>
        <fullName evidence="1">Uncharacterized protein</fullName>
    </submittedName>
</protein>
<accession>A0ABP7G5R7</accession>
<comment type="caution">
    <text evidence="1">The sequence shown here is derived from an EMBL/GenBank/DDBJ whole genome shotgun (WGS) entry which is preliminary data.</text>
</comment>
<gene>
    <name evidence="1" type="ORF">GCM10022402_37350</name>
</gene>
<dbReference type="Proteomes" id="UP001500908">
    <property type="component" value="Unassembled WGS sequence"/>
</dbReference>
<reference evidence="2" key="1">
    <citation type="journal article" date="2019" name="Int. J. Syst. Evol. Microbiol.">
        <title>The Global Catalogue of Microorganisms (GCM) 10K type strain sequencing project: providing services to taxonomists for standard genome sequencing and annotation.</title>
        <authorList>
            <consortium name="The Broad Institute Genomics Platform"/>
            <consortium name="The Broad Institute Genome Sequencing Center for Infectious Disease"/>
            <person name="Wu L."/>
            <person name="Ma J."/>
        </authorList>
    </citation>
    <scope>NUCLEOTIDE SEQUENCE [LARGE SCALE GENOMIC DNA]</scope>
    <source>
        <strain evidence="2">JCM 17137</strain>
    </source>
</reference>
<sequence length="50" mass="5899">MFERSHHFALFGVITDPSLRFLRQWSRHLAPFGGGFKRRRRQGMALGNVR</sequence>
<evidence type="ECO:0000313" key="1">
    <source>
        <dbReference type="EMBL" id="GAA3755218.1"/>
    </source>
</evidence>
<proteinExistence type="predicted"/>
<evidence type="ECO:0000313" key="2">
    <source>
        <dbReference type="Proteomes" id="UP001500908"/>
    </source>
</evidence>
<organism evidence="1 2">
    <name type="scientific">Salinactinospora qingdaonensis</name>
    <dbReference type="NCBI Taxonomy" id="702744"/>
    <lineage>
        <taxon>Bacteria</taxon>
        <taxon>Bacillati</taxon>
        <taxon>Actinomycetota</taxon>
        <taxon>Actinomycetes</taxon>
        <taxon>Streptosporangiales</taxon>
        <taxon>Nocardiopsidaceae</taxon>
        <taxon>Salinactinospora</taxon>
    </lineage>
</organism>
<dbReference type="RefSeq" id="WP_344973894.1">
    <property type="nucleotide sequence ID" value="NZ_BAABDD010000020.1"/>
</dbReference>
<dbReference type="EMBL" id="BAABDD010000020">
    <property type="protein sequence ID" value="GAA3755218.1"/>
    <property type="molecule type" value="Genomic_DNA"/>
</dbReference>
<name>A0ABP7G5R7_9ACTN</name>